<proteinExistence type="predicted"/>
<organism evidence="3 4">
    <name type="scientific">Lentzea atacamensis</name>
    <dbReference type="NCBI Taxonomy" id="531938"/>
    <lineage>
        <taxon>Bacteria</taxon>
        <taxon>Bacillati</taxon>
        <taxon>Actinomycetota</taxon>
        <taxon>Actinomycetes</taxon>
        <taxon>Pseudonocardiales</taxon>
        <taxon>Pseudonocardiaceae</taxon>
        <taxon>Lentzea</taxon>
    </lineage>
</organism>
<protein>
    <recommendedName>
        <fullName evidence="2">RAMA domain-containing protein</fullName>
    </recommendedName>
</protein>
<dbReference type="AlphaFoldDB" id="A0A316HUX0"/>
<evidence type="ECO:0000313" key="3">
    <source>
        <dbReference type="EMBL" id="PWK84488.1"/>
    </source>
</evidence>
<feature type="compositionally biased region" description="Basic and acidic residues" evidence="1">
    <location>
        <begin position="1"/>
        <end position="12"/>
    </location>
</feature>
<accession>A0A316HUX0</accession>
<evidence type="ECO:0000256" key="1">
    <source>
        <dbReference type="SAM" id="MobiDB-lite"/>
    </source>
</evidence>
<dbReference type="Proteomes" id="UP000246005">
    <property type="component" value="Unassembled WGS sequence"/>
</dbReference>
<comment type="caution">
    <text evidence="3">The sequence shown here is derived from an EMBL/GenBank/DDBJ whole genome shotgun (WGS) entry which is preliminary data.</text>
</comment>
<reference evidence="3 4" key="1">
    <citation type="submission" date="2018-05" db="EMBL/GenBank/DDBJ databases">
        <title>Genomic Encyclopedia of Type Strains, Phase IV (KMG-IV): sequencing the most valuable type-strain genomes for metagenomic binning, comparative biology and taxonomic classification.</title>
        <authorList>
            <person name="Goeker M."/>
        </authorList>
    </citation>
    <scope>NUCLEOTIDE SEQUENCE [LARGE SCALE GENOMIC DNA]</scope>
    <source>
        <strain evidence="3 4">DSM 45480</strain>
    </source>
</reference>
<dbReference type="InterPro" id="IPR040843">
    <property type="entry name" value="RAMA"/>
</dbReference>
<feature type="region of interest" description="Disordered" evidence="1">
    <location>
        <begin position="1"/>
        <end position="54"/>
    </location>
</feature>
<dbReference type="RefSeq" id="WP_109638801.1">
    <property type="nucleotide sequence ID" value="NZ_QGHB01000008.1"/>
</dbReference>
<name>A0A316HUX0_9PSEU</name>
<gene>
    <name evidence="3" type="ORF">C8D88_108103</name>
</gene>
<feature type="compositionally biased region" description="Low complexity" evidence="1">
    <location>
        <begin position="22"/>
        <end position="39"/>
    </location>
</feature>
<evidence type="ECO:0000259" key="2">
    <source>
        <dbReference type="Pfam" id="PF18755"/>
    </source>
</evidence>
<dbReference type="EMBL" id="QGHB01000008">
    <property type="protein sequence ID" value="PWK84488.1"/>
    <property type="molecule type" value="Genomic_DNA"/>
</dbReference>
<feature type="domain" description="RAMA" evidence="2">
    <location>
        <begin position="204"/>
        <end position="304"/>
    </location>
</feature>
<dbReference type="Pfam" id="PF18755">
    <property type="entry name" value="RAMA"/>
    <property type="match status" value="1"/>
</dbReference>
<sequence>MTPLPPRDHFDLKGTAMTTESDAIPPHQPAAAAPNTAPLPDDPTTHPAPPQPDEETALLRWEGLPADATVLVPSLGPTPMRVPDNAWAMLVLAVDVLGEVDPDTAGQVALFAGTWLTDQPPADLHDGDLVIRPLPPEQDLGRPDDHHVADLEVLLAYGGRWMPIGRWTGLDERWPLTLAPTVAAAMHLYIDAAETLSREAVLTSERPGSSPLRWAGTVLSDLMSADLLTYGEELVWERCAGEVRHTARLRIDGTLLLADGERVFATPSAAATALSGKHHHGWSAWRRTSDGRFLADLRADLRTRPDR</sequence>
<evidence type="ECO:0000313" key="4">
    <source>
        <dbReference type="Proteomes" id="UP000246005"/>
    </source>
</evidence>